<gene>
    <name evidence="1" type="ORF">Enr17x_28710</name>
</gene>
<dbReference type="EMBL" id="CP037452">
    <property type="protein sequence ID" value="QDV50826.1"/>
    <property type="molecule type" value="Genomic_DNA"/>
</dbReference>
<evidence type="ECO:0000313" key="2">
    <source>
        <dbReference type="Proteomes" id="UP000318313"/>
    </source>
</evidence>
<proteinExistence type="predicted"/>
<dbReference type="AlphaFoldDB" id="A0A518ICJ5"/>
<dbReference type="Proteomes" id="UP000318313">
    <property type="component" value="Chromosome"/>
</dbReference>
<reference evidence="1 2" key="1">
    <citation type="submission" date="2019-03" db="EMBL/GenBank/DDBJ databases">
        <title>Deep-cultivation of Planctomycetes and their phenomic and genomic characterization uncovers novel biology.</title>
        <authorList>
            <person name="Wiegand S."/>
            <person name="Jogler M."/>
            <person name="Boedeker C."/>
            <person name="Pinto D."/>
            <person name="Vollmers J."/>
            <person name="Rivas-Marin E."/>
            <person name="Kohn T."/>
            <person name="Peeters S.H."/>
            <person name="Heuer A."/>
            <person name="Rast P."/>
            <person name="Oberbeckmann S."/>
            <person name="Bunk B."/>
            <person name="Jeske O."/>
            <person name="Meyerdierks A."/>
            <person name="Storesund J.E."/>
            <person name="Kallscheuer N."/>
            <person name="Luecker S."/>
            <person name="Lage O.M."/>
            <person name="Pohl T."/>
            <person name="Merkel B.J."/>
            <person name="Hornburger P."/>
            <person name="Mueller R.-W."/>
            <person name="Bruemmer F."/>
            <person name="Labrenz M."/>
            <person name="Spormann A.M."/>
            <person name="Op den Camp H."/>
            <person name="Overmann J."/>
            <person name="Amann R."/>
            <person name="Jetten M.S.M."/>
            <person name="Mascher T."/>
            <person name="Medema M.H."/>
            <person name="Devos D.P."/>
            <person name="Kaster A.-K."/>
            <person name="Ovreas L."/>
            <person name="Rohde M."/>
            <person name="Galperin M.Y."/>
            <person name="Jogler C."/>
        </authorList>
    </citation>
    <scope>NUCLEOTIDE SEQUENCE [LARGE SCALE GENOMIC DNA]</scope>
    <source>
        <strain evidence="1 2">Enr17</strain>
    </source>
</reference>
<protein>
    <submittedName>
        <fullName evidence="1">Uncharacterized protein</fullName>
    </submittedName>
</protein>
<evidence type="ECO:0000313" key="1">
    <source>
        <dbReference type="EMBL" id="QDV50826.1"/>
    </source>
</evidence>
<name>A0A518ICJ5_9PLAN</name>
<accession>A0A518ICJ5</accession>
<dbReference type="RefSeq" id="WP_145309606.1">
    <property type="nucleotide sequence ID" value="NZ_CP037452.1"/>
</dbReference>
<organism evidence="1 2">
    <name type="scientific">Gimesia fumaroli</name>
    <dbReference type="NCBI Taxonomy" id="2527976"/>
    <lineage>
        <taxon>Bacteria</taxon>
        <taxon>Pseudomonadati</taxon>
        <taxon>Planctomycetota</taxon>
        <taxon>Planctomycetia</taxon>
        <taxon>Planctomycetales</taxon>
        <taxon>Planctomycetaceae</taxon>
        <taxon>Gimesia</taxon>
    </lineage>
</organism>
<sequence length="73" mass="8340">MTDKKDFEVPCVVSRRSLQFSSKGTQRLNLGEVIELDVMTMSEEDVERKICSLYITREKLLAVLDLIEPASYA</sequence>
<keyword evidence="2" id="KW-1185">Reference proteome</keyword>
<dbReference type="KEGG" id="gfm:Enr17x_28710"/>